<evidence type="ECO:0000259" key="4">
    <source>
        <dbReference type="Pfam" id="PF22890"/>
    </source>
</evidence>
<reference evidence="5 6" key="1">
    <citation type="journal article" date="2019" name="Sci. Rep.">
        <title>Comparative genomics of chytrid fungi reveal insights into the obligate biotrophic and pathogenic lifestyle of Synchytrium endobioticum.</title>
        <authorList>
            <person name="van de Vossenberg B.T.L.H."/>
            <person name="Warris S."/>
            <person name="Nguyen H.D.T."/>
            <person name="van Gent-Pelzer M.P.E."/>
            <person name="Joly D.L."/>
            <person name="van de Geest H.C."/>
            <person name="Bonants P.J.M."/>
            <person name="Smith D.S."/>
            <person name="Levesque C.A."/>
            <person name="van der Lee T.A.J."/>
        </authorList>
    </citation>
    <scope>NUCLEOTIDE SEQUENCE [LARGE SCALE GENOMIC DNA]</scope>
    <source>
        <strain evidence="5 6">JEL517</strain>
    </source>
</reference>
<dbReference type="Gene3D" id="1.25.40.10">
    <property type="entry name" value="Tetratricopeptide repeat domain"/>
    <property type="match status" value="1"/>
</dbReference>
<comment type="function">
    <text evidence="3">Part of the endoplasmic reticulum membrane protein complex (EMC) that enables the energy-independent insertion into endoplasmic reticulum membranes of newly synthesized membrane proteins.</text>
</comment>
<feature type="domain" description="EMC2 TPR-like" evidence="4">
    <location>
        <begin position="96"/>
        <end position="204"/>
    </location>
</feature>
<keyword evidence="1" id="KW-0677">Repeat</keyword>
<evidence type="ECO:0000256" key="1">
    <source>
        <dbReference type="ARBA" id="ARBA00022737"/>
    </source>
</evidence>
<dbReference type="Proteomes" id="UP000319731">
    <property type="component" value="Unassembled WGS sequence"/>
</dbReference>
<dbReference type="AlphaFoldDB" id="A0A507C7D5"/>
<dbReference type="SUPFAM" id="SSF48452">
    <property type="entry name" value="TPR-like"/>
    <property type="match status" value="1"/>
</dbReference>
<evidence type="ECO:0000256" key="2">
    <source>
        <dbReference type="ARBA" id="ARBA00022803"/>
    </source>
</evidence>
<dbReference type="OrthoDB" id="124397at2759"/>
<comment type="caution">
    <text evidence="5">The sequence shown here is derived from an EMBL/GenBank/DDBJ whole genome shotgun (WGS) entry which is preliminary data.</text>
</comment>
<evidence type="ECO:0000256" key="3">
    <source>
        <dbReference type="RuleBase" id="RU367091"/>
    </source>
</evidence>
<name>A0A507C7D5_9FUNG</name>
<gene>
    <name evidence="5" type="ORF">SmJEL517_g00953</name>
</gene>
<comment type="subcellular location">
    <subcellularLocation>
        <location evidence="3">Endoplasmic reticulum membrane</location>
        <topology evidence="3">Peripheral membrane protein</topology>
        <orientation evidence="3">Cytoplasmic side</orientation>
    </subcellularLocation>
</comment>
<comment type="subunit">
    <text evidence="3">Component of the ER membrane protein complex (EMC).</text>
</comment>
<dbReference type="InterPro" id="IPR011990">
    <property type="entry name" value="TPR-like_helical_dom_sf"/>
</dbReference>
<comment type="similarity">
    <text evidence="3">Belongs to the EMC2 family.</text>
</comment>
<dbReference type="InterPro" id="IPR039856">
    <property type="entry name" value="EMC2-like"/>
</dbReference>
<keyword evidence="3" id="KW-0472">Membrane</keyword>
<keyword evidence="2" id="KW-0802">TPR repeat</keyword>
<dbReference type="RefSeq" id="XP_031027028.1">
    <property type="nucleotide sequence ID" value="XM_031166881.1"/>
</dbReference>
<dbReference type="STRING" id="1806994.A0A507C7D5"/>
<sequence length="306" mass="33905">MTAVQISQLASFRGIGPDCPMDLQVAGNSSYDLQKIISLSREVLKKSGSSLSEGEKLNIQEQLMIALLETGNVETAFDTYNDIAAKFPAQKSLRTTRLFGMYQEATGDHDAAFKTYKSALDRDETYLPIIRRVVGLMIGRGQRPQAIEQLVKYLDSFMQDAEGWLQISSLYLAENMYAQASFALEELILLRPGNHLYHLRYADVLGTMGNNVLALKHYCRAVELSTDNVRGLYGMRITISKLIAAVKVPGKSRGSDAAEGAPSLETLLDLYKLTEERLQDVYGSSGAKATIFSILKAWFRSSPIVK</sequence>
<dbReference type="Pfam" id="PF22890">
    <property type="entry name" value="TPR_EMC2"/>
    <property type="match status" value="1"/>
</dbReference>
<dbReference type="GeneID" id="42002178"/>
<dbReference type="PANTHER" id="PTHR12760">
    <property type="entry name" value="TETRATRICOPEPTIDE REPEAT PROTEIN"/>
    <property type="match status" value="1"/>
</dbReference>
<dbReference type="InterPro" id="IPR019734">
    <property type="entry name" value="TPR_rpt"/>
</dbReference>
<keyword evidence="6" id="KW-1185">Reference proteome</keyword>
<dbReference type="EMBL" id="QEAO01000003">
    <property type="protein sequence ID" value="TPX36957.1"/>
    <property type="molecule type" value="Genomic_DNA"/>
</dbReference>
<accession>A0A507C7D5</accession>
<keyword evidence="3" id="KW-0256">Endoplasmic reticulum</keyword>
<dbReference type="GO" id="GO:0072546">
    <property type="term" value="C:EMC complex"/>
    <property type="evidence" value="ECO:0007669"/>
    <property type="project" value="UniProtKB-UniRule"/>
</dbReference>
<dbReference type="SMART" id="SM00028">
    <property type="entry name" value="TPR"/>
    <property type="match status" value="3"/>
</dbReference>
<dbReference type="InterPro" id="IPR055217">
    <property type="entry name" value="TPR_EMC2"/>
</dbReference>
<proteinExistence type="inferred from homology"/>
<protein>
    <recommendedName>
        <fullName evidence="3">ER membrane protein complex subunit 2</fullName>
    </recommendedName>
</protein>
<organism evidence="5 6">
    <name type="scientific">Synchytrium microbalum</name>
    <dbReference type="NCBI Taxonomy" id="1806994"/>
    <lineage>
        <taxon>Eukaryota</taxon>
        <taxon>Fungi</taxon>
        <taxon>Fungi incertae sedis</taxon>
        <taxon>Chytridiomycota</taxon>
        <taxon>Chytridiomycota incertae sedis</taxon>
        <taxon>Chytridiomycetes</taxon>
        <taxon>Synchytriales</taxon>
        <taxon>Synchytriaceae</taxon>
        <taxon>Synchytrium</taxon>
    </lineage>
</organism>
<evidence type="ECO:0000313" key="6">
    <source>
        <dbReference type="Proteomes" id="UP000319731"/>
    </source>
</evidence>
<evidence type="ECO:0000313" key="5">
    <source>
        <dbReference type="EMBL" id="TPX36957.1"/>
    </source>
</evidence>